<gene>
    <name evidence="2" type="ORF">IAA45_07530</name>
</gene>
<evidence type="ECO:0000313" key="3">
    <source>
        <dbReference type="Proteomes" id="UP000886817"/>
    </source>
</evidence>
<evidence type="ECO:0000313" key="2">
    <source>
        <dbReference type="EMBL" id="HIX59547.1"/>
    </source>
</evidence>
<protein>
    <recommendedName>
        <fullName evidence="4">Lipoprotein</fullName>
    </recommendedName>
</protein>
<accession>A0A9D1WIQ4</accession>
<dbReference type="EMBL" id="DXEX01000161">
    <property type="protein sequence ID" value="HIX59547.1"/>
    <property type="molecule type" value="Genomic_DNA"/>
</dbReference>
<evidence type="ECO:0008006" key="4">
    <source>
        <dbReference type="Google" id="ProtNLM"/>
    </source>
</evidence>
<name>A0A9D1WIQ4_9FIRM</name>
<sequence>MDGKMNIMLALGTAAILTGAIACSSPADSQVLEVADESVSLSSIGNVSEAEQHREEAEEEQNYGNGNFSFMLDNEWNLMENGDFYYTFYPGDSLETADAYLGVDYRAGEDLETILQIHQVSGDAAETTAGTEKSADTEASGWIRQDAMPPAWSQVTVGTGNYPALMVEYHLVAEDGEELSVDWQSVYYIQERDGIIELTLAARENSARMEQLERVLDTLTLENPE</sequence>
<reference evidence="2" key="1">
    <citation type="journal article" date="2021" name="PeerJ">
        <title>Extensive microbial diversity within the chicken gut microbiome revealed by metagenomics and culture.</title>
        <authorList>
            <person name="Gilroy R."/>
            <person name="Ravi A."/>
            <person name="Getino M."/>
            <person name="Pursley I."/>
            <person name="Horton D.L."/>
            <person name="Alikhan N.F."/>
            <person name="Baker D."/>
            <person name="Gharbi K."/>
            <person name="Hall N."/>
            <person name="Watson M."/>
            <person name="Adriaenssens E.M."/>
            <person name="Foster-Nyarko E."/>
            <person name="Jarju S."/>
            <person name="Secka A."/>
            <person name="Antonio M."/>
            <person name="Oren A."/>
            <person name="Chaudhuri R.R."/>
            <person name="La Ragione R."/>
            <person name="Hildebrand F."/>
            <person name="Pallen M.J."/>
        </authorList>
    </citation>
    <scope>NUCLEOTIDE SEQUENCE</scope>
    <source>
        <strain evidence="2">ChiSjej1B19-8411</strain>
    </source>
</reference>
<dbReference type="AlphaFoldDB" id="A0A9D1WIQ4"/>
<comment type="caution">
    <text evidence="2">The sequence shown here is derived from an EMBL/GenBank/DDBJ whole genome shotgun (WGS) entry which is preliminary data.</text>
</comment>
<reference evidence="2" key="2">
    <citation type="submission" date="2021-04" db="EMBL/GenBank/DDBJ databases">
        <authorList>
            <person name="Gilroy R."/>
        </authorList>
    </citation>
    <scope>NUCLEOTIDE SEQUENCE</scope>
    <source>
        <strain evidence="2">ChiSjej1B19-8411</strain>
    </source>
</reference>
<organism evidence="2 3">
    <name type="scientific">Candidatus Blautia gallistercoris</name>
    <dbReference type="NCBI Taxonomy" id="2838490"/>
    <lineage>
        <taxon>Bacteria</taxon>
        <taxon>Bacillati</taxon>
        <taxon>Bacillota</taxon>
        <taxon>Clostridia</taxon>
        <taxon>Lachnospirales</taxon>
        <taxon>Lachnospiraceae</taxon>
        <taxon>Blautia</taxon>
    </lineage>
</organism>
<feature type="region of interest" description="Disordered" evidence="1">
    <location>
        <begin position="46"/>
        <end position="66"/>
    </location>
</feature>
<evidence type="ECO:0000256" key="1">
    <source>
        <dbReference type="SAM" id="MobiDB-lite"/>
    </source>
</evidence>
<proteinExistence type="predicted"/>
<dbReference type="PROSITE" id="PS51257">
    <property type="entry name" value="PROKAR_LIPOPROTEIN"/>
    <property type="match status" value="1"/>
</dbReference>
<dbReference type="Proteomes" id="UP000886817">
    <property type="component" value="Unassembled WGS sequence"/>
</dbReference>